<accession>A0A6B8MMQ6</accession>
<proteinExistence type="predicted"/>
<sequence>MSMDYWLQAFDNGKQGFFPLSIVEEAFGDALTGKEITRSQKAGEILVSFKLKYSRQPDYDFSIWATDDTPPLISNLSFVHNPGTDAFWQSVVDILTITNTALYWADAEDALVIGRPQTRQHLPPDMIETLGEPRVVSSFKELWLHK</sequence>
<dbReference type="RefSeq" id="WP_154678399.1">
    <property type="nucleotide sequence ID" value="NZ_CP046115.1"/>
</dbReference>
<gene>
    <name evidence="1" type="ORF">GJ746_00035</name>
</gene>
<dbReference type="AlphaFoldDB" id="A0A6B8MMQ6"/>
<dbReference type="EMBL" id="CP046115">
    <property type="protein sequence ID" value="QGN35804.1"/>
    <property type="molecule type" value="Genomic_DNA"/>
</dbReference>
<name>A0A6B8MMQ6_KLEOX</name>
<organism evidence="1 2">
    <name type="scientific">Klebsiella oxytoca</name>
    <dbReference type="NCBI Taxonomy" id="571"/>
    <lineage>
        <taxon>Bacteria</taxon>
        <taxon>Pseudomonadati</taxon>
        <taxon>Pseudomonadota</taxon>
        <taxon>Gammaproteobacteria</taxon>
        <taxon>Enterobacterales</taxon>
        <taxon>Enterobacteriaceae</taxon>
        <taxon>Klebsiella/Raoultella group</taxon>
        <taxon>Klebsiella</taxon>
    </lineage>
</organism>
<evidence type="ECO:0000313" key="2">
    <source>
        <dbReference type="Proteomes" id="UP000427108"/>
    </source>
</evidence>
<reference evidence="1 2" key="1">
    <citation type="submission" date="2019-11" db="EMBL/GenBank/DDBJ databases">
        <title>Isolation and Application of One Kind of P-Hydroxybenzoic Acid Degrading Bacterium in Mitigating Cropping Obstacle of Cucumber.</title>
        <authorList>
            <person name="Wu F."/>
            <person name="An Y."/>
        </authorList>
    </citation>
    <scope>NUCLEOTIDE SEQUENCE [LARGE SCALE GENOMIC DNA]</scope>
    <source>
        <strain evidence="1 2">P620</strain>
    </source>
</reference>
<evidence type="ECO:0000313" key="1">
    <source>
        <dbReference type="EMBL" id="QGN35804.1"/>
    </source>
</evidence>
<dbReference type="Proteomes" id="UP000427108">
    <property type="component" value="Chromosome"/>
</dbReference>
<protein>
    <submittedName>
        <fullName evidence="1">Uncharacterized protein</fullName>
    </submittedName>
</protein>
<dbReference type="OrthoDB" id="6432757at2"/>